<evidence type="ECO:0000313" key="2">
    <source>
        <dbReference type="Proteomes" id="UP001433508"/>
    </source>
</evidence>
<gene>
    <name evidence="1" type="ORF">V1525DRAFT_391473</name>
</gene>
<dbReference type="Proteomes" id="UP001433508">
    <property type="component" value="Unassembled WGS sequence"/>
</dbReference>
<keyword evidence="2" id="KW-1185">Reference proteome</keyword>
<name>A0ACC3SS06_LIPKO</name>
<accession>A0ACC3SS06</accession>
<dbReference type="EMBL" id="MU971479">
    <property type="protein sequence ID" value="KAK9234406.1"/>
    <property type="molecule type" value="Genomic_DNA"/>
</dbReference>
<sequence>MALWIARTPKRKQQWKILCQANNLKAKLIEYDVDTRWNSTYRMIRDALEAKQQIRNWTEHNKSYFPPFTTHDWNRLQQIATVLAKFVVHTEKDFAEVTAASLAFKRNNPAYKHHLCLWHSLRAIDQHITGKTKSNGAHSVENARNSIRKGALPEYLHFLSNESEWILSNESGKKLCTREQAAKLRAMVKRHLLRHQLLPKVVNECVEHPRALVYETYEEIRAGSIREMLDYCRSIDRPAEGLPMLLDQLLIASGAVVSSGIDLNDSVEDDAGSLTYAEELESLQLLPTEHPEAAEENDEEAMEPLRVFACAIQQCESNPRMQRALNGFITNKETLMAQYKRHYDETLGISRSVVSLPYQVGGSFSSELSSEFHPWWRYPALQVVVDWLILELGWWRPGQSPLPFPDVVSGLAVFPFHEVMSSGLVSAESEMSE</sequence>
<reference evidence="2" key="1">
    <citation type="journal article" date="2024" name="Front. Bioeng. Biotechnol.">
        <title>Genome-scale model development and genomic sequencing of the oleaginous clade Lipomyces.</title>
        <authorList>
            <person name="Czajka J.J."/>
            <person name="Han Y."/>
            <person name="Kim J."/>
            <person name="Mondo S.J."/>
            <person name="Hofstad B.A."/>
            <person name="Robles A."/>
            <person name="Haridas S."/>
            <person name="Riley R."/>
            <person name="LaButti K."/>
            <person name="Pangilinan J."/>
            <person name="Andreopoulos W."/>
            <person name="Lipzen A."/>
            <person name="Yan J."/>
            <person name="Wang M."/>
            <person name="Ng V."/>
            <person name="Grigoriev I.V."/>
            <person name="Spatafora J.W."/>
            <person name="Magnuson J.K."/>
            <person name="Baker S.E."/>
            <person name="Pomraning K.R."/>
        </authorList>
    </citation>
    <scope>NUCLEOTIDE SEQUENCE [LARGE SCALE GENOMIC DNA]</scope>
    <source>
        <strain evidence="2">CBS 7786</strain>
    </source>
</reference>
<protein>
    <submittedName>
        <fullName evidence="1">Uncharacterized protein</fullName>
    </submittedName>
</protein>
<proteinExistence type="predicted"/>
<comment type="caution">
    <text evidence="1">The sequence shown here is derived from an EMBL/GenBank/DDBJ whole genome shotgun (WGS) entry which is preliminary data.</text>
</comment>
<organism evidence="1 2">
    <name type="scientific">Lipomyces kononenkoae</name>
    <name type="common">Yeast</name>
    <dbReference type="NCBI Taxonomy" id="34357"/>
    <lineage>
        <taxon>Eukaryota</taxon>
        <taxon>Fungi</taxon>
        <taxon>Dikarya</taxon>
        <taxon>Ascomycota</taxon>
        <taxon>Saccharomycotina</taxon>
        <taxon>Lipomycetes</taxon>
        <taxon>Lipomycetales</taxon>
        <taxon>Lipomycetaceae</taxon>
        <taxon>Lipomyces</taxon>
    </lineage>
</organism>
<evidence type="ECO:0000313" key="1">
    <source>
        <dbReference type="EMBL" id="KAK9234406.1"/>
    </source>
</evidence>